<dbReference type="AlphaFoldDB" id="A0A284QR11"/>
<gene>
    <name evidence="2" type="ORF">ARMOST_02173</name>
</gene>
<protein>
    <recommendedName>
        <fullName evidence="1">GST N-terminal domain-containing protein</fullName>
    </recommendedName>
</protein>
<dbReference type="Gene3D" id="3.40.30.10">
    <property type="entry name" value="Glutaredoxin"/>
    <property type="match status" value="1"/>
</dbReference>
<proteinExistence type="predicted"/>
<organism evidence="2 3">
    <name type="scientific">Armillaria ostoyae</name>
    <name type="common">Armillaria root rot fungus</name>
    <dbReference type="NCBI Taxonomy" id="47428"/>
    <lineage>
        <taxon>Eukaryota</taxon>
        <taxon>Fungi</taxon>
        <taxon>Dikarya</taxon>
        <taxon>Basidiomycota</taxon>
        <taxon>Agaricomycotina</taxon>
        <taxon>Agaricomycetes</taxon>
        <taxon>Agaricomycetidae</taxon>
        <taxon>Agaricales</taxon>
        <taxon>Marasmiineae</taxon>
        <taxon>Physalacriaceae</taxon>
        <taxon>Armillaria</taxon>
    </lineage>
</organism>
<dbReference type="Gene3D" id="1.20.1050.10">
    <property type="match status" value="1"/>
</dbReference>
<keyword evidence="3" id="KW-1185">Reference proteome</keyword>
<dbReference type="Pfam" id="PF13409">
    <property type="entry name" value="GST_N_2"/>
    <property type="match status" value="1"/>
</dbReference>
<evidence type="ECO:0000313" key="2">
    <source>
        <dbReference type="EMBL" id="SJK98898.1"/>
    </source>
</evidence>
<accession>A0A284QR11</accession>
<dbReference type="Proteomes" id="UP000219338">
    <property type="component" value="Unassembled WGS sequence"/>
</dbReference>
<dbReference type="EMBL" id="FUEG01000001">
    <property type="protein sequence ID" value="SJK98898.1"/>
    <property type="molecule type" value="Genomic_DNA"/>
</dbReference>
<dbReference type="PROSITE" id="PS50404">
    <property type="entry name" value="GST_NTER"/>
    <property type="match status" value="1"/>
</dbReference>
<dbReference type="InterPro" id="IPR036249">
    <property type="entry name" value="Thioredoxin-like_sf"/>
</dbReference>
<dbReference type="InterPro" id="IPR054416">
    <property type="entry name" value="GST_UstS-like_C"/>
</dbReference>
<sequence length="250" mass="28117">MSQESMITLYDIPFKAVDSPGTVTTWRARYCLNLKNLPYQTVYVEAPDIEALAKEIGAAPTGIRPDGVSPKYTVPIIQDHSTGAVVSNSPEIAAYLDKTYPSSGPVLIPAGTMVLQLAFTDAVGEAIEYLMKPLFYPDFVMKRNVRTAVYMRERLSGIYTLEALEGEEREKMWATTKENLGKMDKWFKGSEGDFIMGNSPCFADTVISAFLWLIRNTVGRESEEWKEIATWNDGRWGKHMDRFGPYETVV</sequence>
<dbReference type="Pfam" id="PF22041">
    <property type="entry name" value="GST_C_7"/>
    <property type="match status" value="1"/>
</dbReference>
<evidence type="ECO:0000259" key="1">
    <source>
        <dbReference type="PROSITE" id="PS50404"/>
    </source>
</evidence>
<dbReference type="InterPro" id="IPR036282">
    <property type="entry name" value="Glutathione-S-Trfase_C_sf"/>
</dbReference>
<reference evidence="3" key="1">
    <citation type="journal article" date="2017" name="Nat. Ecol. Evol.">
        <title>Genome expansion and lineage-specific genetic innovations in the forest pathogenic fungi Armillaria.</title>
        <authorList>
            <person name="Sipos G."/>
            <person name="Prasanna A.N."/>
            <person name="Walter M.C."/>
            <person name="O'Connor E."/>
            <person name="Balint B."/>
            <person name="Krizsan K."/>
            <person name="Kiss B."/>
            <person name="Hess J."/>
            <person name="Varga T."/>
            <person name="Slot J."/>
            <person name="Riley R."/>
            <person name="Boka B."/>
            <person name="Rigling D."/>
            <person name="Barry K."/>
            <person name="Lee J."/>
            <person name="Mihaltcheva S."/>
            <person name="LaButti K."/>
            <person name="Lipzen A."/>
            <person name="Waldron R."/>
            <person name="Moloney N.M."/>
            <person name="Sperisen C."/>
            <person name="Kredics L."/>
            <person name="Vagvoelgyi C."/>
            <person name="Patrignani A."/>
            <person name="Fitzpatrick D."/>
            <person name="Nagy I."/>
            <person name="Doyle S."/>
            <person name="Anderson J.B."/>
            <person name="Grigoriev I.V."/>
            <person name="Gueldener U."/>
            <person name="Muensterkoetter M."/>
            <person name="Nagy L.G."/>
        </authorList>
    </citation>
    <scope>NUCLEOTIDE SEQUENCE [LARGE SCALE GENOMIC DNA]</scope>
    <source>
        <strain evidence="3">C18/9</strain>
    </source>
</reference>
<name>A0A284QR11_ARMOS</name>
<dbReference type="OrthoDB" id="4951845at2759"/>
<dbReference type="SUPFAM" id="SSF52833">
    <property type="entry name" value="Thioredoxin-like"/>
    <property type="match status" value="1"/>
</dbReference>
<evidence type="ECO:0000313" key="3">
    <source>
        <dbReference type="Proteomes" id="UP000219338"/>
    </source>
</evidence>
<dbReference type="SUPFAM" id="SSF47616">
    <property type="entry name" value="GST C-terminal domain-like"/>
    <property type="match status" value="1"/>
</dbReference>
<dbReference type="OMA" id="GRWGKHM"/>
<dbReference type="InterPro" id="IPR004045">
    <property type="entry name" value="Glutathione_S-Trfase_N"/>
</dbReference>
<feature type="domain" description="GST N-terminal" evidence="1">
    <location>
        <begin position="12"/>
        <end position="104"/>
    </location>
</feature>